<dbReference type="OrthoDB" id="2746at2759"/>
<dbReference type="EMBL" id="JMKJ01000554">
    <property type="protein sequence ID" value="KGG50724.1"/>
    <property type="molecule type" value="Genomic_DNA"/>
</dbReference>
<dbReference type="InterPro" id="IPR039796">
    <property type="entry name" value="MIP18"/>
</dbReference>
<dbReference type="Gene3D" id="3.30.300.130">
    <property type="entry name" value="Fe-S cluster assembly (FSCA)"/>
    <property type="match status" value="1"/>
</dbReference>
<evidence type="ECO:0000313" key="5">
    <source>
        <dbReference type="Proteomes" id="UP000029725"/>
    </source>
</evidence>
<reference evidence="4 5" key="1">
    <citation type="submission" date="2014-04" db="EMBL/GenBank/DDBJ databases">
        <title>A new species of microsporidia sheds light on the evolution of extreme parasitism.</title>
        <authorList>
            <person name="Haag K.L."/>
            <person name="James T.Y."/>
            <person name="Larsson R."/>
            <person name="Schaer T.M."/>
            <person name="Refardt D."/>
            <person name="Pombert J.-F."/>
            <person name="Ebert D."/>
        </authorList>
    </citation>
    <scope>NUCLEOTIDE SEQUENCE [LARGE SCALE GENOMIC DNA]</scope>
    <source>
        <strain evidence="4 5">UGP3</strain>
        <tissue evidence="4">Spores</tissue>
    </source>
</reference>
<dbReference type="Gene3D" id="6.10.250.1280">
    <property type="match status" value="1"/>
</dbReference>
<sequence>MFLENESPQIKESLIPELDYSLIPDAYNDDVQDEFLVFEVFDFIRNIRDPEHPLSLEQLNVVSMSDILILNEDSYRMVKVLVTPTIPHCSMATLIGLCVIVKLQFSLSPYYKISVEIKKGTHQSDEAINKQLNDKERVAAALENSHLFRIVKQCIYPSPPPPSSPSSVSSCCNHLSGRNMATSI</sequence>
<dbReference type="GO" id="GO:0051604">
    <property type="term" value="P:protein maturation"/>
    <property type="evidence" value="ECO:0007669"/>
    <property type="project" value="InterPro"/>
</dbReference>
<evidence type="ECO:0000256" key="1">
    <source>
        <dbReference type="ARBA" id="ARBA00010381"/>
    </source>
</evidence>
<dbReference type="InterPro" id="IPR034904">
    <property type="entry name" value="FSCA_dom_sf"/>
</dbReference>
<dbReference type="Pfam" id="PF01883">
    <property type="entry name" value="FeS_assembly_P"/>
    <property type="match status" value="1"/>
</dbReference>
<dbReference type="Proteomes" id="UP000029725">
    <property type="component" value="Unassembled WGS sequence"/>
</dbReference>
<feature type="domain" description="MIP18 family-like" evidence="3">
    <location>
        <begin position="39"/>
        <end position="109"/>
    </location>
</feature>
<dbReference type="AlphaFoldDB" id="A0A098VPI0"/>
<evidence type="ECO:0000313" key="4">
    <source>
        <dbReference type="EMBL" id="KGG50724.1"/>
    </source>
</evidence>
<keyword evidence="5" id="KW-1185">Reference proteome</keyword>
<gene>
    <name evidence="4" type="ORF">DI09_59p140</name>
</gene>
<evidence type="ECO:0000259" key="3">
    <source>
        <dbReference type="Pfam" id="PF01883"/>
    </source>
</evidence>
<organism evidence="4 5">
    <name type="scientific">Mitosporidium daphniae</name>
    <dbReference type="NCBI Taxonomy" id="1485682"/>
    <lineage>
        <taxon>Eukaryota</taxon>
        <taxon>Fungi</taxon>
        <taxon>Fungi incertae sedis</taxon>
        <taxon>Microsporidia</taxon>
        <taxon>Mitosporidium</taxon>
    </lineage>
</organism>
<dbReference type="PANTHER" id="PTHR12377">
    <property type="entry name" value="CYTOSOLIC IRON-SULFUR ASSEMBLY COMPONENT 2B-RELATED"/>
    <property type="match status" value="1"/>
</dbReference>
<evidence type="ECO:0000256" key="2">
    <source>
        <dbReference type="ARBA" id="ARBA00022829"/>
    </source>
</evidence>
<accession>A0A098VPI0</accession>
<dbReference type="SUPFAM" id="SSF117916">
    <property type="entry name" value="Fe-S cluster assembly (FSCA) domain-like"/>
    <property type="match status" value="1"/>
</dbReference>
<dbReference type="FunFam" id="3.30.300.130:FF:000004">
    <property type="entry name" value="cytosolic iron-sulfur assembly component 2A"/>
    <property type="match status" value="1"/>
</dbReference>
<name>A0A098VPI0_9MICR</name>
<dbReference type="InterPro" id="IPR002744">
    <property type="entry name" value="MIP18-like"/>
</dbReference>
<comment type="similarity">
    <text evidence="1">Belongs to the MIP18 family.</text>
</comment>
<dbReference type="HOGENOM" id="CLU_075876_3_1_1"/>
<comment type="caution">
    <text evidence="4">The sequence shown here is derived from an EMBL/GenBank/DDBJ whole genome shotgun (WGS) entry which is preliminary data.</text>
</comment>
<dbReference type="GeneID" id="25260393"/>
<dbReference type="GO" id="GO:0007059">
    <property type="term" value="P:chromosome segregation"/>
    <property type="evidence" value="ECO:0007669"/>
    <property type="project" value="UniProtKB-KW"/>
</dbReference>
<protein>
    <recommendedName>
        <fullName evidence="3">MIP18 family-like domain-containing protein</fullName>
    </recommendedName>
</protein>
<dbReference type="VEuPathDB" id="MicrosporidiaDB:DI09_59p140"/>
<dbReference type="RefSeq" id="XP_013237151.1">
    <property type="nucleotide sequence ID" value="XM_013381697.1"/>
</dbReference>
<keyword evidence="2" id="KW-0159">Chromosome partition</keyword>
<proteinExistence type="inferred from homology"/>